<organism evidence="2">
    <name type="scientific">Tanacetum cinerariifolium</name>
    <name type="common">Dalmatian daisy</name>
    <name type="synonym">Chrysanthemum cinerariifolium</name>
    <dbReference type="NCBI Taxonomy" id="118510"/>
    <lineage>
        <taxon>Eukaryota</taxon>
        <taxon>Viridiplantae</taxon>
        <taxon>Streptophyta</taxon>
        <taxon>Embryophyta</taxon>
        <taxon>Tracheophyta</taxon>
        <taxon>Spermatophyta</taxon>
        <taxon>Magnoliopsida</taxon>
        <taxon>eudicotyledons</taxon>
        <taxon>Gunneridae</taxon>
        <taxon>Pentapetalae</taxon>
        <taxon>asterids</taxon>
        <taxon>campanulids</taxon>
        <taxon>Asterales</taxon>
        <taxon>Asteraceae</taxon>
        <taxon>Asteroideae</taxon>
        <taxon>Anthemideae</taxon>
        <taxon>Anthemidinae</taxon>
        <taxon>Tanacetum</taxon>
    </lineage>
</organism>
<dbReference type="SUPFAM" id="SSF56672">
    <property type="entry name" value="DNA/RNA polymerases"/>
    <property type="match status" value="2"/>
</dbReference>
<proteinExistence type="predicted"/>
<dbReference type="CDD" id="cd09272">
    <property type="entry name" value="RNase_HI_RT_Ty1"/>
    <property type="match status" value="1"/>
</dbReference>
<evidence type="ECO:0000259" key="1">
    <source>
        <dbReference type="Pfam" id="PF00078"/>
    </source>
</evidence>
<dbReference type="InterPro" id="IPR000477">
    <property type="entry name" value="RT_dom"/>
</dbReference>
<accession>A0A699I0U6</accession>
<protein>
    <submittedName>
        <fullName evidence="2">Ribonuclease H-like domain-containing protein</fullName>
    </submittedName>
</protein>
<dbReference type="AlphaFoldDB" id="A0A699I0U6"/>
<dbReference type="Pfam" id="PF00078">
    <property type="entry name" value="RVT_1"/>
    <property type="match status" value="1"/>
</dbReference>
<dbReference type="EMBL" id="BKCJ010231061">
    <property type="protein sequence ID" value="GEZ00479.1"/>
    <property type="molecule type" value="Genomic_DNA"/>
</dbReference>
<reference evidence="2" key="1">
    <citation type="journal article" date="2019" name="Sci. Rep.">
        <title>Draft genome of Tanacetum cinerariifolium, the natural source of mosquito coil.</title>
        <authorList>
            <person name="Yamashiro T."/>
            <person name="Shiraishi A."/>
            <person name="Satake H."/>
            <person name="Nakayama K."/>
        </authorList>
    </citation>
    <scope>NUCLEOTIDE SEQUENCE</scope>
</reference>
<sequence>MNCHVTTTSPLPRSHVHALRDPNWKEAMLDEYNALITNGTYKARLVANGRSQQQGIDYDETFSPVVKPATIRYDITYLLLYVDDIILTTSSSRSTFGLFLSQSKFAKEILARVHTQHCNPCKTPVDTKSKLSSDGDPVSNPTLYCSLAGALQYLTFTRPDISYVVQQVCLYMHDPHEPHFTALKHILRYVRGTVAFGLQLHASSTAQLTTYTDADWAGCLLLADLLQDILHAPLTTATLVYCDNVNAVYLSTNPIQHQRTKHIKNDIHFVQDYVASGQVLVLHVPSRFQYADIFTKGLPSALFCDFCSSLNVQIMINGSRSKEFKMERGLRQGDPLSLFLFLIVVEALQIAIIEAYNKGVFKGVSLAESKVNVSLLQYADDAFFFREWSRSNAKSLIYILKCFEMGSGLKINLSKSRLIGVRVPVRDFEGMAYSLGCSHDSLFFIYLGLLVGKRMRFCDGWSVVIDRFRDKFSFLTEEKALWNIVIKEFYGADCGFNFLANQLGSGGIWPDIINAIKSIDNIDSSLKSSFVWKVSSGQNTLFWKDPWCRSGVRLMESFPRLFALESHRDCNITSIGNPKVGKVLQGVFQISLWAIWKWRNRIMNAITDSILKIKEEDVFPIIQRLSKTWIAARLSSKPANWQTLFIELRLRMRM</sequence>
<evidence type="ECO:0000313" key="2">
    <source>
        <dbReference type="EMBL" id="GEZ00479.1"/>
    </source>
</evidence>
<dbReference type="InterPro" id="IPR043502">
    <property type="entry name" value="DNA/RNA_pol_sf"/>
</dbReference>
<feature type="domain" description="Reverse transcriptase" evidence="1">
    <location>
        <begin position="288"/>
        <end position="419"/>
    </location>
</feature>
<dbReference type="PANTHER" id="PTHR11439">
    <property type="entry name" value="GAG-POL-RELATED RETROTRANSPOSON"/>
    <property type="match status" value="1"/>
</dbReference>
<comment type="caution">
    <text evidence="2">The sequence shown here is derived from an EMBL/GenBank/DDBJ whole genome shotgun (WGS) entry which is preliminary data.</text>
</comment>
<dbReference type="PANTHER" id="PTHR11439:SF524">
    <property type="entry name" value="RNA-DIRECTED DNA POLYMERASE, PROTEIN KINASE RLK-PELLE-DLSV FAMILY"/>
    <property type="match status" value="1"/>
</dbReference>
<name>A0A699I0U6_TANCI</name>
<gene>
    <name evidence="2" type="ORF">Tci_472452</name>
</gene>